<sequence length="940" mass="94341">MVAHCLCFGPSTGTFERALRKGDVASALAYLEHDPLQKIRHTYAKGNTLLHVAANAGHALLLDALLTRLEQILPREDVPPITPASEGSGRPGEARRLTHFQRISDGLLGRPGDSAQQTLKRFINQPNWLGQTPLMSAAYRGHAAVIRVLLERGANPWARDRGLCSSLHYACLHDHAEAITEILQHPSSARPPRGTRNLVFRLVDLPNHSGYAPLHFAAAAAQPRALGALLTGGANVASRSWYDGHDWITCPRGSTALHLCARRGDVGMCKIILRHFLVVLRDSGAVDPRVHADLNGTRPWQHAHDRGATPLADALLPSTPLALVFQGDEDIVVHTVPPLRALASAALQVRLLDQIDQAEAAAEARRQQNAEAGILEARSLALTAGVTAGGTASGPGGIGAANGAASQYGASDGASMYRADAGANGAPASLSRAGSLASAFSGAMGSIRRQSMRTVRSLKKRVARTSRAGDARGLGGADHVGGGGGGGGGGAGAAEGAGEKATGAGPGGADGGSSGPPSIISNRVYEPSAYGTVSQQGGTEPYGGTAGGTASVCGASQGGSPRSVGVPSRVSVGDGAAASAAAAGSSQPTTATGYIAWRADGAAATVVGGGLPPPLAPQGSGPYQRPSWVVQGGSPARGSSPSRGPSPVPGGSPLRGASFDNEAAPAPGWPASGAPATVSRASGTLGLPPQTLGVAPTTFASPFAQVAVQSSAQAAVGRSGAGSRPESPAGAHRLFPNGAQTQLRPVQEEARGGGAARNPGAGAGESAAVPLLLPHDAPSPKRRNTSSSGAPLAGGSPPRPASPVLVPSGAAAGGGGPDLGHNSAWNAMLTALGRGGSGRLGSGQLPQRANSGTAGGMADPFGGAAPRESVNGLGGPPGGQVGSDTSEDLCGICFERAAILTLHPCTHTLCAQCSREVTRMVEAHPPACPFCRSVVRGFAC</sequence>
<evidence type="ECO:0000256" key="5">
    <source>
        <dbReference type="SAM" id="MobiDB-lite"/>
    </source>
</evidence>
<gene>
    <name evidence="7" type="ORF">HYH03_016413</name>
</gene>
<dbReference type="Proteomes" id="UP000612055">
    <property type="component" value="Unassembled WGS sequence"/>
</dbReference>
<evidence type="ECO:0000256" key="4">
    <source>
        <dbReference type="PROSITE-ProRule" id="PRU00175"/>
    </source>
</evidence>
<keyword evidence="8" id="KW-1185">Reference proteome</keyword>
<dbReference type="SMART" id="SM00248">
    <property type="entry name" value="ANK"/>
    <property type="match status" value="5"/>
</dbReference>
<dbReference type="Pfam" id="PF13920">
    <property type="entry name" value="zf-C3HC4_3"/>
    <property type="match status" value="1"/>
</dbReference>
<comment type="caution">
    <text evidence="7">The sequence shown here is derived from an EMBL/GenBank/DDBJ whole genome shotgun (WGS) entry which is preliminary data.</text>
</comment>
<feature type="compositionally biased region" description="Low complexity" evidence="5">
    <location>
        <begin position="663"/>
        <end position="676"/>
    </location>
</feature>
<name>A0A835XRK6_9CHLO</name>
<dbReference type="InterPro" id="IPR036770">
    <property type="entry name" value="Ankyrin_rpt-contain_sf"/>
</dbReference>
<dbReference type="PANTHER" id="PTHR24126:SF14">
    <property type="entry name" value="ANK_REP_REGION DOMAIN-CONTAINING PROTEIN"/>
    <property type="match status" value="1"/>
</dbReference>
<feature type="repeat" description="ANK" evidence="3">
    <location>
        <begin position="209"/>
        <end position="241"/>
    </location>
</feature>
<evidence type="ECO:0000313" key="7">
    <source>
        <dbReference type="EMBL" id="KAG2484759.1"/>
    </source>
</evidence>
<proteinExistence type="predicted"/>
<keyword evidence="2 3" id="KW-0040">ANK repeat</keyword>
<dbReference type="AlphaFoldDB" id="A0A835XRK6"/>
<keyword evidence="4" id="KW-0863">Zinc-finger</keyword>
<feature type="compositionally biased region" description="Gly residues" evidence="5">
    <location>
        <begin position="872"/>
        <end position="881"/>
    </location>
</feature>
<feature type="compositionally biased region" description="Gly residues" evidence="5">
    <location>
        <begin position="472"/>
        <end position="495"/>
    </location>
</feature>
<evidence type="ECO:0000256" key="3">
    <source>
        <dbReference type="PROSITE-ProRule" id="PRU00023"/>
    </source>
</evidence>
<dbReference type="PROSITE" id="PS50089">
    <property type="entry name" value="ZF_RING_2"/>
    <property type="match status" value="1"/>
</dbReference>
<evidence type="ECO:0000313" key="8">
    <source>
        <dbReference type="Proteomes" id="UP000612055"/>
    </source>
</evidence>
<feature type="repeat" description="ANK" evidence="3">
    <location>
        <begin position="129"/>
        <end position="161"/>
    </location>
</feature>
<dbReference type="EMBL" id="JAEHOE010000142">
    <property type="protein sequence ID" value="KAG2484759.1"/>
    <property type="molecule type" value="Genomic_DNA"/>
</dbReference>
<dbReference type="Gene3D" id="1.25.40.20">
    <property type="entry name" value="Ankyrin repeat-containing domain"/>
    <property type="match status" value="2"/>
</dbReference>
<dbReference type="InterPro" id="IPR001841">
    <property type="entry name" value="Znf_RING"/>
</dbReference>
<dbReference type="Pfam" id="PF00023">
    <property type="entry name" value="Ank"/>
    <property type="match status" value="1"/>
</dbReference>
<dbReference type="PROSITE" id="PS50088">
    <property type="entry name" value="ANK_REPEAT"/>
    <property type="match status" value="2"/>
</dbReference>
<feature type="region of interest" description="Disordered" evidence="5">
    <location>
        <begin position="747"/>
        <end position="766"/>
    </location>
</feature>
<feature type="region of interest" description="Disordered" evidence="5">
    <location>
        <begin position="717"/>
        <end position="742"/>
    </location>
</feature>
<dbReference type="SUPFAM" id="SSF57850">
    <property type="entry name" value="RING/U-box"/>
    <property type="match status" value="1"/>
</dbReference>
<evidence type="ECO:0000256" key="2">
    <source>
        <dbReference type="ARBA" id="ARBA00023043"/>
    </source>
</evidence>
<keyword evidence="1" id="KW-0677">Repeat</keyword>
<keyword evidence="4" id="KW-0862">Zinc</keyword>
<keyword evidence="4" id="KW-0479">Metal-binding</keyword>
<reference evidence="7" key="1">
    <citation type="journal article" date="2020" name="bioRxiv">
        <title>Comparative genomics of Chlamydomonas.</title>
        <authorList>
            <person name="Craig R.J."/>
            <person name="Hasan A.R."/>
            <person name="Ness R.W."/>
            <person name="Keightley P.D."/>
        </authorList>
    </citation>
    <scope>NUCLEOTIDE SEQUENCE</scope>
    <source>
        <strain evidence="7">CCAP 11/70</strain>
    </source>
</reference>
<feature type="region of interest" description="Disordered" evidence="5">
    <location>
        <begin position="771"/>
        <end position="818"/>
    </location>
</feature>
<dbReference type="PROSITE" id="PS50297">
    <property type="entry name" value="ANK_REP_REGION"/>
    <property type="match status" value="2"/>
</dbReference>
<protein>
    <recommendedName>
        <fullName evidence="6">RING-type domain-containing protein</fullName>
    </recommendedName>
</protein>
<feature type="compositionally biased region" description="Low complexity" evidence="5">
    <location>
        <begin position="632"/>
        <end position="643"/>
    </location>
</feature>
<dbReference type="GO" id="GO:0008270">
    <property type="term" value="F:zinc ion binding"/>
    <property type="evidence" value="ECO:0007669"/>
    <property type="project" value="UniProtKB-KW"/>
</dbReference>
<feature type="compositionally biased region" description="Gly residues" evidence="5">
    <location>
        <begin position="504"/>
        <end position="514"/>
    </location>
</feature>
<dbReference type="InterPro" id="IPR002110">
    <property type="entry name" value="Ankyrin_rpt"/>
</dbReference>
<organism evidence="7 8">
    <name type="scientific">Edaphochlamys debaryana</name>
    <dbReference type="NCBI Taxonomy" id="47281"/>
    <lineage>
        <taxon>Eukaryota</taxon>
        <taxon>Viridiplantae</taxon>
        <taxon>Chlorophyta</taxon>
        <taxon>core chlorophytes</taxon>
        <taxon>Chlorophyceae</taxon>
        <taxon>CS clade</taxon>
        <taxon>Chlamydomonadales</taxon>
        <taxon>Chlamydomonadales incertae sedis</taxon>
        <taxon>Edaphochlamys</taxon>
    </lineage>
</organism>
<accession>A0A835XRK6</accession>
<dbReference type="OrthoDB" id="550106at2759"/>
<evidence type="ECO:0000259" key="6">
    <source>
        <dbReference type="PROSITE" id="PS50089"/>
    </source>
</evidence>
<feature type="compositionally biased region" description="Low complexity" evidence="5">
    <location>
        <begin position="786"/>
        <end position="796"/>
    </location>
</feature>
<feature type="region of interest" description="Disordered" evidence="5">
    <location>
        <begin position="838"/>
        <end position="881"/>
    </location>
</feature>
<dbReference type="PANTHER" id="PTHR24126">
    <property type="entry name" value="ANKYRIN REPEAT, PH AND SEC7 DOMAIN CONTAINING PROTEIN SECG-RELATED"/>
    <property type="match status" value="1"/>
</dbReference>
<feature type="domain" description="RING-type" evidence="6">
    <location>
        <begin position="890"/>
        <end position="932"/>
    </location>
</feature>
<dbReference type="SUPFAM" id="SSF48403">
    <property type="entry name" value="Ankyrin repeat"/>
    <property type="match status" value="1"/>
</dbReference>
<dbReference type="Pfam" id="PF12796">
    <property type="entry name" value="Ank_2"/>
    <property type="match status" value="1"/>
</dbReference>
<feature type="region of interest" description="Disordered" evidence="5">
    <location>
        <begin position="448"/>
        <end position="523"/>
    </location>
</feature>
<dbReference type="InterPro" id="IPR013083">
    <property type="entry name" value="Znf_RING/FYVE/PHD"/>
</dbReference>
<dbReference type="Gene3D" id="3.30.40.10">
    <property type="entry name" value="Zinc/RING finger domain, C3HC4 (zinc finger)"/>
    <property type="match status" value="1"/>
</dbReference>
<feature type="region of interest" description="Disordered" evidence="5">
    <location>
        <begin position="610"/>
        <end position="682"/>
    </location>
</feature>
<evidence type="ECO:0000256" key="1">
    <source>
        <dbReference type="ARBA" id="ARBA00022737"/>
    </source>
</evidence>